<accession>A0A645BTP4</accession>
<proteinExistence type="predicted"/>
<protein>
    <submittedName>
        <fullName evidence="1">Uncharacterized protein</fullName>
    </submittedName>
</protein>
<organism evidence="1">
    <name type="scientific">bioreactor metagenome</name>
    <dbReference type="NCBI Taxonomy" id="1076179"/>
    <lineage>
        <taxon>unclassified sequences</taxon>
        <taxon>metagenomes</taxon>
        <taxon>ecological metagenomes</taxon>
    </lineage>
</organism>
<name>A0A645BTP4_9ZZZZ</name>
<dbReference type="EMBL" id="VSSQ01022461">
    <property type="protein sequence ID" value="MPM68790.1"/>
    <property type="molecule type" value="Genomic_DNA"/>
</dbReference>
<reference evidence="1" key="1">
    <citation type="submission" date="2019-08" db="EMBL/GenBank/DDBJ databases">
        <authorList>
            <person name="Kucharzyk K."/>
            <person name="Murdoch R.W."/>
            <person name="Higgins S."/>
            <person name="Loffler F."/>
        </authorList>
    </citation>
    <scope>NUCLEOTIDE SEQUENCE</scope>
</reference>
<sequence length="117" mass="13406">MFYAPALKVGGVEKFQEAARPCRTDAVGGSFSRFFFDKVFQRDAPEFGYARFAERIDAVLRHYQPLFNEPFQRGHVHALFDEHFSCPAGIEGVEEGNEHHIVYHEGKCLLFPFIVIP</sequence>
<gene>
    <name evidence="1" type="ORF">SDC9_115724</name>
</gene>
<comment type="caution">
    <text evidence="1">The sequence shown here is derived from an EMBL/GenBank/DDBJ whole genome shotgun (WGS) entry which is preliminary data.</text>
</comment>
<evidence type="ECO:0000313" key="1">
    <source>
        <dbReference type="EMBL" id="MPM68790.1"/>
    </source>
</evidence>
<dbReference type="AlphaFoldDB" id="A0A645BTP4"/>